<reference evidence="1 2" key="1">
    <citation type="submission" date="2023-04" db="EMBL/GenBank/DDBJ databases">
        <title>Jannaschia ovalis sp. nov., a marine bacterium isolated from sea tidal flat.</title>
        <authorList>
            <person name="Kwon D.Y."/>
            <person name="Kim J.-J."/>
        </authorList>
    </citation>
    <scope>NUCLEOTIDE SEQUENCE [LARGE SCALE GENOMIC DNA]</scope>
    <source>
        <strain evidence="1 2">GRR-S6-38</strain>
    </source>
</reference>
<dbReference type="SUPFAM" id="SSF47226">
    <property type="entry name" value="Histidine-containing phosphotransfer domain, HPT domain"/>
    <property type="match status" value="1"/>
</dbReference>
<organism evidence="1 2">
    <name type="scientific">Jannaschia ovalis</name>
    <dbReference type="NCBI Taxonomy" id="3038773"/>
    <lineage>
        <taxon>Bacteria</taxon>
        <taxon>Pseudomonadati</taxon>
        <taxon>Pseudomonadota</taxon>
        <taxon>Alphaproteobacteria</taxon>
        <taxon>Rhodobacterales</taxon>
        <taxon>Roseobacteraceae</taxon>
        <taxon>Jannaschia</taxon>
    </lineage>
</organism>
<keyword evidence="2" id="KW-1185">Reference proteome</keyword>
<gene>
    <name evidence="1" type="ORF">P8627_09975</name>
</gene>
<dbReference type="Proteomes" id="UP001243420">
    <property type="component" value="Chromosome"/>
</dbReference>
<protein>
    <recommendedName>
        <fullName evidence="3">Hpt domain-containing protein</fullName>
    </recommendedName>
</protein>
<evidence type="ECO:0000313" key="1">
    <source>
        <dbReference type="EMBL" id="WGH77376.1"/>
    </source>
</evidence>
<proteinExistence type="predicted"/>
<dbReference type="EMBL" id="CP122537">
    <property type="protein sequence ID" value="WGH77376.1"/>
    <property type="molecule type" value="Genomic_DNA"/>
</dbReference>
<dbReference type="Gene3D" id="1.20.120.160">
    <property type="entry name" value="HPT domain"/>
    <property type="match status" value="1"/>
</dbReference>
<dbReference type="RefSeq" id="WP_279963950.1">
    <property type="nucleotide sequence ID" value="NZ_CP122537.1"/>
</dbReference>
<sequence length="105" mass="10812">MIDRSRLAELEAEIGAEDTAMIFALYLEEAEEAVARIAAGLPPDDHRRALHFLRSGALNIGLIGVADAADAGAAPVPATAQTLARALADAQAAWPGPATPYVGPP</sequence>
<accession>A0ABY8L7V8</accession>
<evidence type="ECO:0008006" key="3">
    <source>
        <dbReference type="Google" id="ProtNLM"/>
    </source>
</evidence>
<dbReference type="InterPro" id="IPR036641">
    <property type="entry name" value="HPT_dom_sf"/>
</dbReference>
<name>A0ABY8L7V8_9RHOB</name>
<evidence type="ECO:0000313" key="2">
    <source>
        <dbReference type="Proteomes" id="UP001243420"/>
    </source>
</evidence>